<dbReference type="CDD" id="cd04742">
    <property type="entry name" value="NPD_FabD"/>
    <property type="match status" value="1"/>
</dbReference>
<dbReference type="SMART" id="SM00827">
    <property type="entry name" value="PKS_AT"/>
    <property type="match status" value="1"/>
</dbReference>
<evidence type="ECO:0000256" key="4">
    <source>
        <dbReference type="ARBA" id="ARBA00048462"/>
    </source>
</evidence>
<dbReference type="InterPro" id="IPR014043">
    <property type="entry name" value="Acyl_transferase_dom"/>
</dbReference>
<dbReference type="SUPFAM" id="SSF51395">
    <property type="entry name" value="FMN-linked oxidoreductases"/>
    <property type="match status" value="1"/>
</dbReference>
<evidence type="ECO:0000313" key="6">
    <source>
        <dbReference type="EMBL" id="MCC5463958.1"/>
    </source>
</evidence>
<dbReference type="Gene3D" id="3.40.366.10">
    <property type="entry name" value="Malonyl-Coenzyme A Acyl Carrier Protein, domain 2"/>
    <property type="match status" value="1"/>
</dbReference>
<feature type="domain" description="Malonyl-CoA:ACP transacylase (MAT)" evidence="5">
    <location>
        <begin position="5"/>
        <end position="306"/>
    </location>
</feature>
<dbReference type="Proteomes" id="UP001165492">
    <property type="component" value="Unassembled WGS sequence"/>
</dbReference>
<dbReference type="Gene3D" id="3.30.70.250">
    <property type="entry name" value="Malonyl-CoA ACP transacylase, ACP-binding"/>
    <property type="match status" value="1"/>
</dbReference>
<dbReference type="SUPFAM" id="SSF55048">
    <property type="entry name" value="Probable ACP-binding domain of malonyl-CoA ACP transacylase"/>
    <property type="match status" value="1"/>
</dbReference>
<evidence type="ECO:0000313" key="7">
    <source>
        <dbReference type="Proteomes" id="UP001165492"/>
    </source>
</evidence>
<dbReference type="InterPro" id="IPR004410">
    <property type="entry name" value="Malonyl_CoA-ACP_transAc_FabD"/>
</dbReference>
<evidence type="ECO:0000256" key="2">
    <source>
        <dbReference type="ARBA" id="ARBA00022679"/>
    </source>
</evidence>
<dbReference type="Pfam" id="PF03060">
    <property type="entry name" value="NMO"/>
    <property type="match status" value="1"/>
</dbReference>
<evidence type="ECO:0000256" key="3">
    <source>
        <dbReference type="ARBA" id="ARBA00023315"/>
    </source>
</evidence>
<comment type="catalytic activity">
    <reaction evidence="4">
        <text>holo-[ACP] + malonyl-CoA = malonyl-[ACP] + CoA</text>
        <dbReference type="Rhea" id="RHEA:41792"/>
        <dbReference type="Rhea" id="RHEA-COMP:9623"/>
        <dbReference type="Rhea" id="RHEA-COMP:9685"/>
        <dbReference type="ChEBI" id="CHEBI:57287"/>
        <dbReference type="ChEBI" id="CHEBI:57384"/>
        <dbReference type="ChEBI" id="CHEBI:64479"/>
        <dbReference type="ChEBI" id="CHEBI:78449"/>
        <dbReference type="EC" id="2.3.1.39"/>
    </reaction>
</comment>
<dbReference type="InterPro" id="IPR001227">
    <property type="entry name" value="Ac_transferase_dom_sf"/>
</dbReference>
<sequence length="744" mass="82649">MITYVFPGQGSQSKGMGGTLFDEFKELTAEADVILGYSIKELCLEDVDLNLSQTQYTQPALYVVNALSYLKRIEETGIKPDFVAGHSLGEYNALFAAGAFDFATGLKLVQKRGELMSHATGSGMAAVIGLNEEQIADVLKQNNLQSIDIANYNSPTQIVISGLKTDIEHAQPIFEGIKDVKMFVTLKTSGAFHSRYMEGAKREFETFINSFEFFQLAIPVISNVHARPYKQSDIKQNIVEQITHPVKWTESIRYLMGLGEMEFKEIGSGKVLTGLVQRIKREAEPLVIKSAEKQVQNVLPSCLGSSEFKKDYNLTYAYVTGGMYRGVASKEIVVKMGKAGMLGFFGTGGLNLSQIEDAIQYIQKELLAGEAYGMNLLHNPNNPEMEEKTIDLYINYGVKNVEAAAFINVTPSLVKYRVKGLKKNEQGKVITSNKIIAKLSRPEVAQAFLSPAPAQILAKLVSENKITQEEADLSTQIPMADDICVEADSGGHTDGGVAYALTPAVIKLRDDMMEKYQYNKKVRIGAAGGIGTPQAAAAAFILGADFIVTGSINQCTVEAATSDAVKDLLQEMNVQDTEYAPAGDMFELGAKVQVLKKGLFFSARANKLFELYRQYNSLNEIDEKTKKQIQERYFKRSFEEVYNDVKAFYPAQEIEKAERNPKHKMALIFRWYFGYSSRLALSGSTESKVDFQIHCGPALGSFNQWVRGTTLENWQERHVDEIALKLMHETAELLDQRFNTFLSA</sequence>
<accession>A0ABS8HNY0</accession>
<keyword evidence="3 6" id="KW-0012">Acyltransferase</keyword>
<dbReference type="NCBIfam" id="TIGR02814">
    <property type="entry name" value="pfaD_fam"/>
    <property type="match status" value="1"/>
</dbReference>
<dbReference type="RefSeq" id="WP_229533489.1">
    <property type="nucleotide sequence ID" value="NZ_JAJHJB010000001.1"/>
</dbReference>
<dbReference type="EMBL" id="JAJHJB010000001">
    <property type="protein sequence ID" value="MCC5463958.1"/>
    <property type="molecule type" value="Genomic_DNA"/>
</dbReference>
<comment type="caution">
    <text evidence="6">The sequence shown here is derived from an EMBL/GenBank/DDBJ whole genome shotgun (WGS) entry which is preliminary data.</text>
</comment>
<dbReference type="EC" id="2.3.1.39" evidence="1"/>
<dbReference type="PANTHER" id="PTHR42681">
    <property type="entry name" value="MALONYL-COA-ACYL CARRIER PROTEIN TRANSACYLASE, MITOCHONDRIAL"/>
    <property type="match status" value="1"/>
</dbReference>
<dbReference type="GO" id="GO:0004314">
    <property type="term" value="F:[acyl-carrier-protein] S-malonyltransferase activity"/>
    <property type="evidence" value="ECO:0007669"/>
    <property type="project" value="UniProtKB-EC"/>
</dbReference>
<dbReference type="InterPro" id="IPR049489">
    <property type="entry name" value="FabD-like_helical_ins"/>
</dbReference>
<dbReference type="Pfam" id="PF00698">
    <property type="entry name" value="Acyl_transf_1"/>
    <property type="match status" value="1"/>
</dbReference>
<dbReference type="InterPro" id="IPR014179">
    <property type="entry name" value="PfaD-like_TIM-barrel"/>
</dbReference>
<name>A0ABS8HNY0_9FIRM</name>
<dbReference type="PANTHER" id="PTHR42681:SF1">
    <property type="entry name" value="MALONYL-COA-ACYL CARRIER PROTEIN TRANSACYLASE, MITOCHONDRIAL"/>
    <property type="match status" value="1"/>
</dbReference>
<dbReference type="InterPro" id="IPR013785">
    <property type="entry name" value="Aldolase_TIM"/>
</dbReference>
<dbReference type="InterPro" id="IPR050858">
    <property type="entry name" value="Mal-CoA-ACP_Trans/PKS_FabD"/>
</dbReference>
<protein>
    <recommendedName>
        <fullName evidence="1">[acyl-carrier-protein] S-malonyltransferase</fullName>
        <ecNumber evidence="1">2.3.1.39</ecNumber>
    </recommendedName>
</protein>
<gene>
    <name evidence="6" type="primary">fabD</name>
    <name evidence="6" type="ORF">LMF89_01105</name>
</gene>
<dbReference type="Gene3D" id="3.20.20.70">
    <property type="entry name" value="Aldolase class I"/>
    <property type="match status" value="1"/>
</dbReference>
<dbReference type="SUPFAM" id="SSF52151">
    <property type="entry name" value="FabD/lysophospholipase-like"/>
    <property type="match status" value="1"/>
</dbReference>
<evidence type="ECO:0000256" key="1">
    <source>
        <dbReference type="ARBA" id="ARBA00013258"/>
    </source>
</evidence>
<dbReference type="Pfam" id="PF21607">
    <property type="entry name" value="FabD_helical_ins"/>
    <property type="match status" value="1"/>
</dbReference>
<dbReference type="InterPro" id="IPR016035">
    <property type="entry name" value="Acyl_Trfase/lysoPLipase"/>
</dbReference>
<keyword evidence="7" id="KW-1185">Reference proteome</keyword>
<dbReference type="NCBIfam" id="TIGR00128">
    <property type="entry name" value="fabD"/>
    <property type="match status" value="1"/>
</dbReference>
<dbReference type="InterPro" id="IPR016036">
    <property type="entry name" value="Malonyl_transacylase_ACP-bd"/>
</dbReference>
<keyword evidence="2 6" id="KW-0808">Transferase</keyword>
<proteinExistence type="predicted"/>
<reference evidence="6" key="1">
    <citation type="submission" date="2021-11" db="EMBL/GenBank/DDBJ databases">
        <title>Description of a new species Pelosinus isolated from the bottom sediments of Lake Baikal.</title>
        <authorList>
            <person name="Zakharyuk A."/>
        </authorList>
    </citation>
    <scope>NUCLEOTIDE SEQUENCE</scope>
    <source>
        <strain evidence="6">Bkl1</strain>
    </source>
</reference>
<organism evidence="6 7">
    <name type="scientific">Pelosinus baikalensis</name>
    <dbReference type="NCBI Taxonomy" id="2892015"/>
    <lineage>
        <taxon>Bacteria</taxon>
        <taxon>Bacillati</taxon>
        <taxon>Bacillota</taxon>
        <taxon>Negativicutes</taxon>
        <taxon>Selenomonadales</taxon>
        <taxon>Sporomusaceae</taxon>
        <taxon>Pelosinus</taxon>
    </lineage>
</organism>
<evidence type="ECO:0000259" key="5">
    <source>
        <dbReference type="SMART" id="SM00827"/>
    </source>
</evidence>